<evidence type="ECO:0000313" key="3">
    <source>
        <dbReference type="Proteomes" id="UP000682111"/>
    </source>
</evidence>
<dbReference type="RefSeq" id="WP_212934106.1">
    <property type="nucleotide sequence ID" value="NZ_BORC01000005.1"/>
</dbReference>
<keyword evidence="1" id="KW-0812">Transmembrane</keyword>
<feature type="transmembrane region" description="Helical" evidence="1">
    <location>
        <begin position="128"/>
        <end position="150"/>
    </location>
</feature>
<keyword evidence="3" id="KW-1185">Reference proteome</keyword>
<evidence type="ECO:0000313" key="2">
    <source>
        <dbReference type="EMBL" id="GIN63284.1"/>
    </source>
</evidence>
<dbReference type="EMBL" id="BORC01000005">
    <property type="protein sequence ID" value="GIN63284.1"/>
    <property type="molecule type" value="Genomic_DNA"/>
</dbReference>
<accession>A0A919WKG3</accession>
<feature type="transmembrane region" description="Helical" evidence="1">
    <location>
        <begin position="100"/>
        <end position="122"/>
    </location>
</feature>
<dbReference type="Proteomes" id="UP000682111">
    <property type="component" value="Unassembled WGS sequence"/>
</dbReference>
<proteinExistence type="predicted"/>
<organism evidence="2 3">
    <name type="scientific">Robertmurraya siralis</name>
    <dbReference type="NCBI Taxonomy" id="77777"/>
    <lineage>
        <taxon>Bacteria</taxon>
        <taxon>Bacillati</taxon>
        <taxon>Bacillota</taxon>
        <taxon>Bacilli</taxon>
        <taxon>Bacillales</taxon>
        <taxon>Bacillaceae</taxon>
        <taxon>Robertmurraya</taxon>
    </lineage>
</organism>
<name>A0A919WKG3_9BACI</name>
<protein>
    <recommendedName>
        <fullName evidence="4">DUF4306 domain-containing protein</fullName>
    </recommendedName>
</protein>
<dbReference type="Pfam" id="PF14154">
    <property type="entry name" value="DUF4306"/>
    <property type="match status" value="1"/>
</dbReference>
<evidence type="ECO:0000256" key="1">
    <source>
        <dbReference type="SAM" id="Phobius"/>
    </source>
</evidence>
<dbReference type="InterPro" id="IPR025440">
    <property type="entry name" value="DUF4306"/>
</dbReference>
<keyword evidence="1" id="KW-0472">Membrane</keyword>
<evidence type="ECO:0008006" key="4">
    <source>
        <dbReference type="Google" id="ProtNLM"/>
    </source>
</evidence>
<sequence>MSNNLIFQFGLALMVLLFSTLGAWYEGSEVLERNSEWEYSTPFTHLFYGEVNDSNDISRLDHFVYAAKFKPINPILMLVSSIYLLTLLAYVFFKQNRKWFSRFIITLGILLSLFSIALYSSPTIGARVIFYVSLSIGILYIVIAVIFYVLQKNKDIQES</sequence>
<dbReference type="AlphaFoldDB" id="A0A919WKG3"/>
<reference evidence="2" key="1">
    <citation type="submission" date="2021-03" db="EMBL/GenBank/DDBJ databases">
        <title>Antimicrobial resistance genes in bacteria isolated from Japanese honey, and their potential for conferring macrolide and lincosamide resistance in the American foulbrood pathogen Paenibacillus larvae.</title>
        <authorList>
            <person name="Okamoto M."/>
            <person name="Kumagai M."/>
            <person name="Kanamori H."/>
            <person name="Takamatsu D."/>
        </authorList>
    </citation>
    <scope>NUCLEOTIDE SEQUENCE</scope>
    <source>
        <strain evidence="2">J27TS8</strain>
    </source>
</reference>
<comment type="caution">
    <text evidence="2">The sequence shown here is derived from an EMBL/GenBank/DDBJ whole genome shotgun (WGS) entry which is preliminary data.</text>
</comment>
<keyword evidence="1" id="KW-1133">Transmembrane helix</keyword>
<gene>
    <name evidence="2" type="ORF">J27TS8_32770</name>
</gene>
<feature type="transmembrane region" description="Helical" evidence="1">
    <location>
        <begin position="75"/>
        <end position="93"/>
    </location>
</feature>